<feature type="non-terminal residue" evidence="5">
    <location>
        <position position="440"/>
    </location>
</feature>
<dbReference type="GO" id="GO:0004497">
    <property type="term" value="F:monooxygenase activity"/>
    <property type="evidence" value="ECO:0007669"/>
    <property type="project" value="InterPro"/>
</dbReference>
<proteinExistence type="inferred from homology"/>
<accession>A0A9P6KES5</accession>
<comment type="similarity">
    <text evidence="1">Belongs to the cytochrome P450 family.</text>
</comment>
<keyword evidence="6" id="KW-1185">Reference proteome</keyword>
<sequence length="440" mass="49944">MVLIDIAMSAKDSVLAFLAIPNRSNSEIAIATAATFAIWLLLKYPDRAIGCDARPELGKRQVKGWPLLGNLPMLIRNGSAPLEMIFNNFEKYGSVHAVTVPNRGRLIFVNTPEILEHILKTRFDNYIKGFVFRDTSADVLGDGIFIADQEKWRSHRKTASNIFTTKLLRQLVRGAFKTSALEVCDVMIREGEQRNKPIDFQQLFLKMTMDVFGKMTFGIDFQALKNEGSHEFGDAFDYCTLLIDQRVTNPLFKVTHWLTPGKNKKSREMLGVLDRYAAQAIEARRNETEEEKANRGRDLLDHFINYVAEDGTMLSPKDLRDVFVNFMVAGRDTTALTLAWQFHYILSQPRVLKNVMKELRIVLNGSDDITYELLLNELPYLKSVMHETLRLAVIVPRNAKVVVDDDVLPDGTPVRGGDIIVFSGWCMGRNRRVWGEDAAL</sequence>
<dbReference type="InterPro" id="IPR001128">
    <property type="entry name" value="Cyt_P450"/>
</dbReference>
<organism evidence="5 6">
    <name type="scientific">Lunasporangiospora selenospora</name>
    <dbReference type="NCBI Taxonomy" id="979761"/>
    <lineage>
        <taxon>Eukaryota</taxon>
        <taxon>Fungi</taxon>
        <taxon>Fungi incertae sedis</taxon>
        <taxon>Mucoromycota</taxon>
        <taxon>Mortierellomycotina</taxon>
        <taxon>Mortierellomycetes</taxon>
        <taxon>Mortierellales</taxon>
        <taxon>Mortierellaceae</taxon>
        <taxon>Lunasporangiospora</taxon>
    </lineage>
</organism>
<evidence type="ECO:0008006" key="7">
    <source>
        <dbReference type="Google" id="ProtNLM"/>
    </source>
</evidence>
<dbReference type="Gene3D" id="1.10.630.10">
    <property type="entry name" value="Cytochrome P450"/>
    <property type="match status" value="1"/>
</dbReference>
<protein>
    <recommendedName>
        <fullName evidence="7">Cytochrome P450</fullName>
    </recommendedName>
</protein>
<comment type="caution">
    <text evidence="5">The sequence shown here is derived from an EMBL/GenBank/DDBJ whole genome shotgun (WGS) entry which is preliminary data.</text>
</comment>
<name>A0A9P6KES5_9FUNG</name>
<dbReference type="SUPFAM" id="SSF48264">
    <property type="entry name" value="Cytochrome P450"/>
    <property type="match status" value="1"/>
</dbReference>
<gene>
    <name evidence="5" type="ORF">BGW38_000719</name>
</gene>
<dbReference type="GO" id="GO:0020037">
    <property type="term" value="F:heme binding"/>
    <property type="evidence" value="ECO:0007669"/>
    <property type="project" value="InterPro"/>
</dbReference>
<evidence type="ECO:0000313" key="6">
    <source>
        <dbReference type="Proteomes" id="UP000780801"/>
    </source>
</evidence>
<dbReference type="PANTHER" id="PTHR24296">
    <property type="entry name" value="CYTOCHROME P450"/>
    <property type="match status" value="1"/>
</dbReference>
<dbReference type="GO" id="GO:0016705">
    <property type="term" value="F:oxidoreductase activity, acting on paired donors, with incorporation or reduction of molecular oxygen"/>
    <property type="evidence" value="ECO:0007669"/>
    <property type="project" value="InterPro"/>
</dbReference>
<dbReference type="AlphaFoldDB" id="A0A9P6KES5"/>
<evidence type="ECO:0000256" key="1">
    <source>
        <dbReference type="ARBA" id="ARBA00010617"/>
    </source>
</evidence>
<dbReference type="GO" id="GO:0005506">
    <property type="term" value="F:iron ion binding"/>
    <property type="evidence" value="ECO:0007669"/>
    <property type="project" value="InterPro"/>
</dbReference>
<evidence type="ECO:0000256" key="4">
    <source>
        <dbReference type="ARBA" id="ARBA00023004"/>
    </source>
</evidence>
<dbReference type="InterPro" id="IPR002401">
    <property type="entry name" value="Cyt_P450_E_grp-I"/>
</dbReference>
<keyword evidence="2" id="KW-0479">Metal-binding</keyword>
<dbReference type="InterPro" id="IPR036396">
    <property type="entry name" value="Cyt_P450_sf"/>
</dbReference>
<evidence type="ECO:0000256" key="3">
    <source>
        <dbReference type="ARBA" id="ARBA00023002"/>
    </source>
</evidence>
<reference evidence="5" key="1">
    <citation type="journal article" date="2020" name="Fungal Divers.">
        <title>Resolving the Mortierellaceae phylogeny through synthesis of multi-gene phylogenetics and phylogenomics.</title>
        <authorList>
            <person name="Vandepol N."/>
            <person name="Liber J."/>
            <person name="Desiro A."/>
            <person name="Na H."/>
            <person name="Kennedy M."/>
            <person name="Barry K."/>
            <person name="Grigoriev I.V."/>
            <person name="Miller A.N."/>
            <person name="O'Donnell K."/>
            <person name="Stajich J.E."/>
            <person name="Bonito G."/>
        </authorList>
    </citation>
    <scope>NUCLEOTIDE SEQUENCE</scope>
    <source>
        <strain evidence="5">KOD1015</strain>
    </source>
</reference>
<dbReference type="Pfam" id="PF00067">
    <property type="entry name" value="p450"/>
    <property type="match status" value="1"/>
</dbReference>
<keyword evidence="4" id="KW-0408">Iron</keyword>
<evidence type="ECO:0000256" key="2">
    <source>
        <dbReference type="ARBA" id="ARBA00022723"/>
    </source>
</evidence>
<dbReference type="Proteomes" id="UP000780801">
    <property type="component" value="Unassembled WGS sequence"/>
</dbReference>
<evidence type="ECO:0000313" key="5">
    <source>
        <dbReference type="EMBL" id="KAF9582055.1"/>
    </source>
</evidence>
<dbReference type="PRINTS" id="PR00463">
    <property type="entry name" value="EP450I"/>
</dbReference>
<dbReference type="EMBL" id="JAABOA010001207">
    <property type="protein sequence ID" value="KAF9582055.1"/>
    <property type="molecule type" value="Genomic_DNA"/>
</dbReference>
<dbReference type="OrthoDB" id="1470350at2759"/>
<keyword evidence="3" id="KW-0560">Oxidoreductase</keyword>